<gene>
    <name evidence="6" type="primary">oppF_2</name>
    <name evidence="6" type="ORF">NCTC10418_04223</name>
</gene>
<evidence type="ECO:0000256" key="3">
    <source>
        <dbReference type="ARBA" id="ARBA00022741"/>
    </source>
</evidence>
<dbReference type="Pfam" id="PF00005">
    <property type="entry name" value="ABC_tran"/>
    <property type="match status" value="1"/>
</dbReference>
<reference evidence="6 7" key="1">
    <citation type="submission" date="2018-06" db="EMBL/GenBank/DDBJ databases">
        <authorList>
            <consortium name="Pathogen Informatics"/>
            <person name="Doyle S."/>
        </authorList>
    </citation>
    <scope>NUCLEOTIDE SEQUENCE [LARGE SCALE GENOMIC DNA]</scope>
    <source>
        <strain evidence="6 7">NCTC10418</strain>
    </source>
</reference>
<dbReference type="InterPro" id="IPR003439">
    <property type="entry name" value="ABC_transporter-like_ATP-bd"/>
</dbReference>
<dbReference type="Proteomes" id="UP000255460">
    <property type="component" value="Unassembled WGS sequence"/>
</dbReference>
<dbReference type="GO" id="GO:0005524">
    <property type="term" value="F:ATP binding"/>
    <property type="evidence" value="ECO:0007669"/>
    <property type="project" value="UniProtKB-KW"/>
</dbReference>
<sequence length="84" mass="9506">MNAVTEGRKVLLEIADLKVHFEIKDGKQWFWQPPKTLKAVDGVTLRLYEGETLGVVGESGCGKSTFAPRHHRFWSRRPTVMLPG</sequence>
<dbReference type="InterPro" id="IPR027417">
    <property type="entry name" value="P-loop_NTPase"/>
</dbReference>
<evidence type="ECO:0000256" key="1">
    <source>
        <dbReference type="ARBA" id="ARBA00005417"/>
    </source>
</evidence>
<proteinExistence type="inferred from homology"/>
<dbReference type="GO" id="GO:0016887">
    <property type="term" value="F:ATP hydrolysis activity"/>
    <property type="evidence" value="ECO:0007669"/>
    <property type="project" value="InterPro"/>
</dbReference>
<keyword evidence="2" id="KW-0813">Transport</keyword>
<feature type="domain" description="ABC transporter" evidence="5">
    <location>
        <begin position="41"/>
        <end position="66"/>
    </location>
</feature>
<dbReference type="InterPro" id="IPR050319">
    <property type="entry name" value="ABC_transp_ATP-bind"/>
</dbReference>
<keyword evidence="3" id="KW-0547">Nucleotide-binding</keyword>
<evidence type="ECO:0000256" key="4">
    <source>
        <dbReference type="ARBA" id="ARBA00022840"/>
    </source>
</evidence>
<accession>A0A376KWV4</accession>
<evidence type="ECO:0000313" key="6">
    <source>
        <dbReference type="EMBL" id="STE86577.1"/>
    </source>
</evidence>
<dbReference type="PANTHER" id="PTHR43776">
    <property type="entry name" value="TRANSPORT ATP-BINDING PROTEIN"/>
    <property type="match status" value="1"/>
</dbReference>
<keyword evidence="4 6" id="KW-0067">ATP-binding</keyword>
<dbReference type="EMBL" id="UFZQ01000001">
    <property type="protein sequence ID" value="STE86577.1"/>
    <property type="molecule type" value="Genomic_DNA"/>
</dbReference>
<organism evidence="6 7">
    <name type="scientific">Escherichia coli</name>
    <dbReference type="NCBI Taxonomy" id="562"/>
    <lineage>
        <taxon>Bacteria</taxon>
        <taxon>Pseudomonadati</taxon>
        <taxon>Pseudomonadota</taxon>
        <taxon>Gammaproteobacteria</taxon>
        <taxon>Enterobacterales</taxon>
        <taxon>Enterobacteriaceae</taxon>
        <taxon>Escherichia</taxon>
    </lineage>
</organism>
<evidence type="ECO:0000313" key="7">
    <source>
        <dbReference type="Proteomes" id="UP000255460"/>
    </source>
</evidence>
<dbReference type="PANTHER" id="PTHR43776:SF7">
    <property type="entry name" value="D,D-DIPEPTIDE TRANSPORT ATP-BINDING PROTEIN DDPF-RELATED"/>
    <property type="match status" value="1"/>
</dbReference>
<dbReference type="SUPFAM" id="SSF52540">
    <property type="entry name" value="P-loop containing nucleoside triphosphate hydrolases"/>
    <property type="match status" value="1"/>
</dbReference>
<protein>
    <submittedName>
        <fullName evidence="6">Oligopeptide ABC transporter ATP-binding protein</fullName>
    </submittedName>
</protein>
<evidence type="ECO:0000259" key="5">
    <source>
        <dbReference type="Pfam" id="PF00005"/>
    </source>
</evidence>
<evidence type="ECO:0000256" key="2">
    <source>
        <dbReference type="ARBA" id="ARBA00022448"/>
    </source>
</evidence>
<dbReference type="AlphaFoldDB" id="A0A376KWV4"/>
<name>A0A376KWV4_ECOLX</name>
<dbReference type="Gene3D" id="3.40.50.300">
    <property type="entry name" value="P-loop containing nucleotide triphosphate hydrolases"/>
    <property type="match status" value="1"/>
</dbReference>
<comment type="similarity">
    <text evidence="1">Belongs to the ABC transporter superfamily.</text>
</comment>